<feature type="transmembrane region" description="Helical" evidence="4">
    <location>
        <begin position="294"/>
        <end position="312"/>
    </location>
</feature>
<dbReference type="Gene3D" id="1.20.5.1930">
    <property type="match status" value="1"/>
</dbReference>
<evidence type="ECO:0000313" key="7">
    <source>
        <dbReference type="EMBL" id="MBB2994889.1"/>
    </source>
</evidence>
<dbReference type="Gene3D" id="3.30.565.10">
    <property type="entry name" value="Histidine kinase-like ATPase, C-terminal domain"/>
    <property type="match status" value="1"/>
</dbReference>
<feature type="transmembrane region" description="Helical" evidence="4">
    <location>
        <begin position="266"/>
        <end position="288"/>
    </location>
</feature>
<dbReference type="Proteomes" id="UP000523000">
    <property type="component" value="Unassembled WGS sequence"/>
</dbReference>
<evidence type="ECO:0000256" key="2">
    <source>
        <dbReference type="ARBA" id="ARBA00022777"/>
    </source>
</evidence>
<evidence type="ECO:0000313" key="8">
    <source>
        <dbReference type="Proteomes" id="UP000523000"/>
    </source>
</evidence>
<dbReference type="RefSeq" id="WP_183510215.1">
    <property type="nucleotide sequence ID" value="NZ_BAABGK010000013.1"/>
</dbReference>
<dbReference type="InterPro" id="IPR011712">
    <property type="entry name" value="Sig_transdc_His_kin_sub3_dim/P"/>
</dbReference>
<evidence type="ECO:0000256" key="4">
    <source>
        <dbReference type="SAM" id="Phobius"/>
    </source>
</evidence>
<keyword evidence="4" id="KW-1133">Transmembrane helix</keyword>
<feature type="transmembrane region" description="Helical" evidence="4">
    <location>
        <begin position="34"/>
        <end position="52"/>
    </location>
</feature>
<dbReference type="SMART" id="SM00387">
    <property type="entry name" value="HATPase_c"/>
    <property type="match status" value="1"/>
</dbReference>
<protein>
    <submittedName>
        <fullName evidence="7">Signal transduction histidine kinase</fullName>
    </submittedName>
</protein>
<feature type="transmembrane region" description="Helical" evidence="4">
    <location>
        <begin position="132"/>
        <end position="151"/>
    </location>
</feature>
<feature type="signal peptide" evidence="5">
    <location>
        <begin position="1"/>
        <end position="19"/>
    </location>
</feature>
<keyword evidence="4" id="KW-0812">Transmembrane</keyword>
<comment type="caution">
    <text evidence="7">The sequence shown here is derived from an EMBL/GenBank/DDBJ whole genome shotgun (WGS) entry which is preliminary data.</text>
</comment>
<dbReference type="InterPro" id="IPR050482">
    <property type="entry name" value="Sensor_HK_TwoCompSys"/>
</dbReference>
<keyword evidence="5" id="KW-0732">Signal</keyword>
<keyword evidence="8" id="KW-1185">Reference proteome</keyword>
<accession>A0A839QFH1</accession>
<feature type="transmembrane region" description="Helical" evidence="4">
    <location>
        <begin position="179"/>
        <end position="199"/>
    </location>
</feature>
<reference evidence="7 8" key="1">
    <citation type="submission" date="2020-08" db="EMBL/GenBank/DDBJ databases">
        <title>Sequencing the genomes of 1000 actinobacteria strains.</title>
        <authorList>
            <person name="Klenk H.-P."/>
        </authorList>
    </citation>
    <scope>NUCLEOTIDE SEQUENCE [LARGE SCALE GENOMIC DNA]</scope>
    <source>
        <strain evidence="7 8">DSM 22826</strain>
    </source>
</reference>
<sequence length="655" mass="68390">MMSGLLKVLAGLLSACAVAAGILSLSEGTWQQTGVETAIALFGAPLGLLLVSHAQGNRVGWLMLASGFFAGVFLVSGMLTGLGVARPEPAGWAPWSAWVNGWSWAPFTMLGLGLLPQVFPDGRPLPGRFWSWWWRGSLGATVLLTALLMAGPHSPAYPQLPNPWWARAMPWPALEYFDAPLALLLAMVSLGSVASIVARWHGADTGLRRKLGVVSLAGILLLAAGAAGPWWVAPLAATGYLAAILWAVLQRSLFDIPVLVTRAIVGLVLFGLLWAAYVLSVVGVGVLFGAADGQVAAAFVAALVVASVFDPLRRGIGHRVERVFALGRPEHRRLGAGLSAAAAGAGDGSRALEVVGRLLAEALHSPGLAIVPEGATGPAPASSTVAVELYWRGMPIARLQLPPRRGAAAVHPADLRLIGHLEPVLALITHEAMLTADLHRSRREVLTAREEERRRLRRDLHDGLGPLIAGVTLSVAAAQKTADTRPARAAELLAGASVDLSRAVADIRSLVQGLRPPALDDLGLVAAISRLHPATGLEVSVAETGEPRPLPAATEVAAYRIAQEALTNVIKHAGARTAGVTLEYRAAELVVHIEDDGIGPRGGVVAHSGLGLDSMCERATELGGSWELVAVPTGGTRVTVVLPAAPAAPEPWVVR</sequence>
<feature type="transmembrane region" description="Helical" evidence="4">
    <location>
        <begin position="102"/>
        <end position="120"/>
    </location>
</feature>
<dbReference type="Pfam" id="PF02518">
    <property type="entry name" value="HATPase_c"/>
    <property type="match status" value="1"/>
</dbReference>
<feature type="domain" description="Histidine kinase/HSP90-like ATPase" evidence="6">
    <location>
        <begin position="553"/>
        <end position="646"/>
    </location>
</feature>
<dbReference type="GO" id="GO:0016020">
    <property type="term" value="C:membrane"/>
    <property type="evidence" value="ECO:0007669"/>
    <property type="project" value="InterPro"/>
</dbReference>
<dbReference type="EMBL" id="JACHVS010000001">
    <property type="protein sequence ID" value="MBB2994889.1"/>
    <property type="molecule type" value="Genomic_DNA"/>
</dbReference>
<keyword evidence="3" id="KW-0902">Two-component regulatory system</keyword>
<gene>
    <name evidence="7" type="ORF">E9229_001080</name>
</gene>
<organism evidence="7 8">
    <name type="scientific">Paeniglutamicibacter cryotolerans</name>
    <dbReference type="NCBI Taxonomy" id="670079"/>
    <lineage>
        <taxon>Bacteria</taxon>
        <taxon>Bacillati</taxon>
        <taxon>Actinomycetota</taxon>
        <taxon>Actinomycetes</taxon>
        <taxon>Micrococcales</taxon>
        <taxon>Micrococcaceae</taxon>
        <taxon>Paeniglutamicibacter</taxon>
    </lineage>
</organism>
<dbReference type="CDD" id="cd16917">
    <property type="entry name" value="HATPase_UhpB-NarQ-NarX-like"/>
    <property type="match status" value="1"/>
</dbReference>
<evidence type="ECO:0000259" key="6">
    <source>
        <dbReference type="SMART" id="SM00387"/>
    </source>
</evidence>
<dbReference type="InterPro" id="IPR036890">
    <property type="entry name" value="HATPase_C_sf"/>
</dbReference>
<keyword evidence="4" id="KW-0472">Membrane</keyword>
<dbReference type="GO" id="GO:0000155">
    <property type="term" value="F:phosphorelay sensor kinase activity"/>
    <property type="evidence" value="ECO:0007669"/>
    <property type="project" value="InterPro"/>
</dbReference>
<evidence type="ECO:0000256" key="3">
    <source>
        <dbReference type="ARBA" id="ARBA00023012"/>
    </source>
</evidence>
<evidence type="ECO:0000256" key="1">
    <source>
        <dbReference type="ARBA" id="ARBA00022679"/>
    </source>
</evidence>
<keyword evidence="1" id="KW-0808">Transferase</keyword>
<feature type="chain" id="PRO_5032448948" evidence="5">
    <location>
        <begin position="20"/>
        <end position="655"/>
    </location>
</feature>
<feature type="transmembrane region" description="Helical" evidence="4">
    <location>
        <begin position="211"/>
        <end position="231"/>
    </location>
</feature>
<keyword evidence="2 7" id="KW-0418">Kinase</keyword>
<feature type="transmembrane region" description="Helical" evidence="4">
    <location>
        <begin position="59"/>
        <end position="82"/>
    </location>
</feature>
<dbReference type="PANTHER" id="PTHR24421">
    <property type="entry name" value="NITRATE/NITRITE SENSOR PROTEIN NARX-RELATED"/>
    <property type="match status" value="1"/>
</dbReference>
<dbReference type="SUPFAM" id="SSF55874">
    <property type="entry name" value="ATPase domain of HSP90 chaperone/DNA topoisomerase II/histidine kinase"/>
    <property type="match status" value="1"/>
</dbReference>
<dbReference type="Pfam" id="PF07730">
    <property type="entry name" value="HisKA_3"/>
    <property type="match status" value="1"/>
</dbReference>
<evidence type="ECO:0000256" key="5">
    <source>
        <dbReference type="SAM" id="SignalP"/>
    </source>
</evidence>
<dbReference type="InterPro" id="IPR003594">
    <property type="entry name" value="HATPase_dom"/>
</dbReference>
<dbReference type="GO" id="GO:0046983">
    <property type="term" value="F:protein dimerization activity"/>
    <property type="evidence" value="ECO:0007669"/>
    <property type="project" value="InterPro"/>
</dbReference>
<dbReference type="AlphaFoldDB" id="A0A839QFH1"/>
<proteinExistence type="predicted"/>
<name>A0A839QFH1_9MICC</name>